<dbReference type="KEGG" id="ppi:YSA_08869"/>
<accession>I3V1E3</accession>
<organism evidence="2 3">
    <name type="scientific">Pseudomonas putida ND6</name>
    <dbReference type="NCBI Taxonomy" id="231023"/>
    <lineage>
        <taxon>Bacteria</taxon>
        <taxon>Pseudomonadati</taxon>
        <taxon>Pseudomonadota</taxon>
        <taxon>Gammaproteobacteria</taxon>
        <taxon>Pseudomonadales</taxon>
        <taxon>Pseudomonadaceae</taxon>
        <taxon>Pseudomonas</taxon>
    </lineage>
</organism>
<feature type="region of interest" description="Disordered" evidence="1">
    <location>
        <begin position="45"/>
        <end position="67"/>
    </location>
</feature>
<evidence type="ECO:0000256" key="1">
    <source>
        <dbReference type="SAM" id="MobiDB-lite"/>
    </source>
</evidence>
<name>I3V1E3_PSEPU</name>
<dbReference type="HOGENOM" id="CLU_2809201_0_0_6"/>
<dbReference type="AlphaFoldDB" id="I3V1E3"/>
<dbReference type="EMBL" id="CP003588">
    <property type="protein sequence ID" value="AFK71564.1"/>
    <property type="molecule type" value="Genomic_DNA"/>
</dbReference>
<protein>
    <submittedName>
        <fullName evidence="2">Uncharacterized protein</fullName>
    </submittedName>
</protein>
<proteinExistence type="predicted"/>
<sequence>MLPKCRENWVKEKYRQCHHKTLPTQGQPYARDLRQRSAMVHVVESCGQKGKRSAPAHWARGVRMEAR</sequence>
<evidence type="ECO:0000313" key="3">
    <source>
        <dbReference type="Proteomes" id="UP000005268"/>
    </source>
</evidence>
<reference evidence="2 3" key="1">
    <citation type="journal article" date="2012" name="J. Bacteriol.">
        <title>Complete Genome Sequence of the Naphthalene-Degrading Pseudomonas putida Strain ND6.</title>
        <authorList>
            <person name="Li S."/>
            <person name="Zhao H."/>
            <person name="Li Y."/>
            <person name="Niu S."/>
            <person name="Cai B."/>
        </authorList>
    </citation>
    <scope>NUCLEOTIDE SEQUENCE [LARGE SCALE GENOMIC DNA]</scope>
    <source>
        <strain evidence="2 3">ND6</strain>
    </source>
</reference>
<dbReference type="Proteomes" id="UP000005268">
    <property type="component" value="Chromosome"/>
</dbReference>
<evidence type="ECO:0000313" key="2">
    <source>
        <dbReference type="EMBL" id="AFK71564.1"/>
    </source>
</evidence>
<gene>
    <name evidence="2" type="ORF">YSA_08869</name>
</gene>